<organism evidence="2 3">
    <name type="scientific">Pseudothauera rhizosphaerae</name>
    <dbReference type="NCBI Taxonomy" id="2565932"/>
    <lineage>
        <taxon>Bacteria</taxon>
        <taxon>Pseudomonadati</taxon>
        <taxon>Pseudomonadota</taxon>
        <taxon>Betaproteobacteria</taxon>
        <taxon>Rhodocyclales</taxon>
        <taxon>Zoogloeaceae</taxon>
        <taxon>Pseudothauera</taxon>
    </lineage>
</organism>
<name>A0A4S4AQR0_9RHOO</name>
<reference evidence="2 3" key="1">
    <citation type="submission" date="2019-04" db="EMBL/GenBank/DDBJ databases">
        <title>Azoarcus rhizosphaerae sp. nov. isolated from rhizosphere of Ficus religiosa.</title>
        <authorList>
            <person name="Lin S.-Y."/>
            <person name="Hameed A."/>
            <person name="Hsu Y.-H."/>
            <person name="Young C.-C."/>
        </authorList>
    </citation>
    <scope>NUCLEOTIDE SEQUENCE [LARGE SCALE GENOMIC DNA]</scope>
    <source>
        <strain evidence="2 3">CC-YHH848</strain>
    </source>
</reference>
<evidence type="ECO:0008006" key="4">
    <source>
        <dbReference type="Google" id="ProtNLM"/>
    </source>
</evidence>
<protein>
    <recommendedName>
        <fullName evidence="4">Lipoprotein</fullName>
    </recommendedName>
</protein>
<feature type="signal peptide" evidence="1">
    <location>
        <begin position="1"/>
        <end position="31"/>
    </location>
</feature>
<dbReference type="RefSeq" id="WP_136384463.1">
    <property type="nucleotide sequence ID" value="NZ_SSOD01000005.1"/>
</dbReference>
<dbReference type="OrthoDB" id="8526496at2"/>
<dbReference type="Proteomes" id="UP000307956">
    <property type="component" value="Unassembled WGS sequence"/>
</dbReference>
<evidence type="ECO:0000313" key="3">
    <source>
        <dbReference type="Proteomes" id="UP000307956"/>
    </source>
</evidence>
<keyword evidence="1" id="KW-0732">Signal</keyword>
<keyword evidence="3" id="KW-1185">Reference proteome</keyword>
<proteinExistence type="predicted"/>
<accession>A0A4S4AQR0</accession>
<evidence type="ECO:0000313" key="2">
    <source>
        <dbReference type="EMBL" id="THF62100.1"/>
    </source>
</evidence>
<dbReference type="PROSITE" id="PS51257">
    <property type="entry name" value="PROKAR_LIPOPROTEIN"/>
    <property type="match status" value="1"/>
</dbReference>
<evidence type="ECO:0000256" key="1">
    <source>
        <dbReference type="SAM" id="SignalP"/>
    </source>
</evidence>
<comment type="caution">
    <text evidence="2">The sequence shown here is derived from an EMBL/GenBank/DDBJ whole genome shotgun (WGS) entry which is preliminary data.</text>
</comment>
<gene>
    <name evidence="2" type="ORF">E6O51_08050</name>
</gene>
<feature type="chain" id="PRO_5020410699" description="Lipoprotein" evidence="1">
    <location>
        <begin position="32"/>
        <end position="174"/>
    </location>
</feature>
<dbReference type="AlphaFoldDB" id="A0A4S4AQR0"/>
<sequence>MRVPGFGPRSAAALAALLLGACATPPPPAPAESKPDADAAMPSEKILAKPSTARRQLKPMPVRPLDVKADCRFKDEVGYAASARVHVAKAEVRDFAATVDVPKRGSCQFDMNGFRQVKKEPHVELRAADGCTVRMWEQGQQVTVSFAQCASRCSSGTFEYVWPILINRRNGRCG</sequence>
<dbReference type="EMBL" id="SSOD01000005">
    <property type="protein sequence ID" value="THF62100.1"/>
    <property type="molecule type" value="Genomic_DNA"/>
</dbReference>